<dbReference type="PANTHER" id="PTHR18964:SF174">
    <property type="entry name" value="D-ALLOSE KINASE-RELATED"/>
    <property type="match status" value="1"/>
</dbReference>
<accession>C4WPI8</accession>
<reference evidence="2 3" key="1">
    <citation type="submission" date="2009-05" db="EMBL/GenBank/DDBJ databases">
        <authorList>
            <person name="Setubal J.C."/>
            <person name="Boyle S."/>
            <person name="Crasta O.R."/>
            <person name="Gillespie J.J."/>
            <person name="Kenyon R.W."/>
            <person name="Lu J."/>
            <person name="Mane S."/>
            <person name="Nagrani S."/>
            <person name="Shallom J.M."/>
            <person name="Shallom S."/>
            <person name="Shukla M."/>
            <person name="Snyder E.E."/>
            <person name="Sobral B.W."/>
            <person name="Wattam A.R."/>
            <person name="Will R."/>
            <person name="Williams K."/>
            <person name="Yoo H."/>
            <person name="Munk C."/>
            <person name="Tapia R."/>
            <person name="Green L."/>
            <person name="Rogers Y."/>
            <person name="Detter J.C."/>
            <person name="Bruce D."/>
            <person name="Brettin T.S."/>
            <person name="Tsolis R."/>
        </authorList>
    </citation>
    <scope>NUCLEOTIDE SEQUENCE [LARGE SCALE GENOMIC DNA]</scope>
    <source>
        <strain evidence="2 3">LMG 3301</strain>
    </source>
</reference>
<evidence type="ECO:0000313" key="2">
    <source>
        <dbReference type="EMBL" id="EEQ93419.1"/>
    </source>
</evidence>
<comment type="caution">
    <text evidence="2">The sequence shown here is derived from an EMBL/GenBank/DDBJ whole genome shotgun (WGS) entry which is preliminary data.</text>
</comment>
<dbReference type="InterPro" id="IPR049874">
    <property type="entry name" value="ROK_cs"/>
</dbReference>
<dbReference type="Pfam" id="PF00480">
    <property type="entry name" value="ROK"/>
    <property type="match status" value="1"/>
</dbReference>
<dbReference type="InterPro" id="IPR000600">
    <property type="entry name" value="ROK"/>
</dbReference>
<dbReference type="Gene3D" id="3.30.420.40">
    <property type="match status" value="2"/>
</dbReference>
<sequence length="329" mass="34295">MDDTSKRIGGRSTMHHRSTRQSQRSGTVLAADVGGSFIRLARSTHPGNIELLEKLPTPADSWEEFGCALETALRTHASKEEWPFALSIAGLVDPDTTTALSANIPCITGHKLSLELGERLQRRVIAANDADCLTLAEAIEGAGKGHDIVFCAVLGTGVGGGLVVDGRLVRGKGGLTGEWGHGPILNTSVDLDGQTVLVPRFSCGCGQSGCVDTIGGARGIERLHRFLNAADATSHRIMQDWLDGCQMAGRTISAYLQLVADPLAAVVNVTGTSIIPVGGGLATASELISAIDEAVRARILRKTEQPIVVPGIFGSDGGLVGAAILGHQT</sequence>
<dbReference type="HOGENOM" id="CLU_036604_0_3_5"/>
<dbReference type="AlphaFoldDB" id="C4WPI8"/>
<gene>
    <name evidence="2" type="ORF">OINT_2000570</name>
</gene>
<dbReference type="EMBL" id="ACQA01000002">
    <property type="protein sequence ID" value="EEQ93419.1"/>
    <property type="molecule type" value="Genomic_DNA"/>
</dbReference>
<proteinExistence type="predicted"/>
<evidence type="ECO:0000256" key="1">
    <source>
        <dbReference type="SAM" id="MobiDB-lite"/>
    </source>
</evidence>
<dbReference type="InterPro" id="IPR043129">
    <property type="entry name" value="ATPase_NBD"/>
</dbReference>
<dbReference type="Proteomes" id="UP000004386">
    <property type="component" value="Unassembled WGS sequence"/>
</dbReference>
<organism evidence="2 3">
    <name type="scientific">Brucella intermedia LMG 3301</name>
    <dbReference type="NCBI Taxonomy" id="641118"/>
    <lineage>
        <taxon>Bacteria</taxon>
        <taxon>Pseudomonadati</taxon>
        <taxon>Pseudomonadota</taxon>
        <taxon>Alphaproteobacteria</taxon>
        <taxon>Hyphomicrobiales</taxon>
        <taxon>Brucellaceae</taxon>
        <taxon>Brucella/Ochrobactrum group</taxon>
        <taxon>Brucella</taxon>
    </lineage>
</organism>
<dbReference type="GO" id="GO:0004396">
    <property type="term" value="F:hexokinase activity"/>
    <property type="evidence" value="ECO:0007669"/>
    <property type="project" value="TreeGrafter"/>
</dbReference>
<feature type="region of interest" description="Disordered" evidence="1">
    <location>
        <begin position="1"/>
        <end position="26"/>
    </location>
</feature>
<dbReference type="SUPFAM" id="SSF53067">
    <property type="entry name" value="Actin-like ATPase domain"/>
    <property type="match status" value="1"/>
</dbReference>
<name>C4WPI8_9HYPH</name>
<evidence type="ECO:0000313" key="3">
    <source>
        <dbReference type="Proteomes" id="UP000004386"/>
    </source>
</evidence>
<dbReference type="PROSITE" id="PS01125">
    <property type="entry name" value="ROK"/>
    <property type="match status" value="1"/>
</dbReference>
<protein>
    <submittedName>
        <fullName evidence="2">ROK family protein</fullName>
    </submittedName>
</protein>
<dbReference type="PANTHER" id="PTHR18964">
    <property type="entry name" value="ROK (REPRESSOR, ORF, KINASE) FAMILY"/>
    <property type="match status" value="1"/>
</dbReference>